<dbReference type="Proteomes" id="UP000645966">
    <property type="component" value="Unassembled WGS sequence"/>
</dbReference>
<evidence type="ECO:0000256" key="8">
    <source>
        <dbReference type="SAM" id="Phobius"/>
    </source>
</evidence>
<accession>A0A934I0P5</accession>
<dbReference type="SUPFAM" id="SSF103473">
    <property type="entry name" value="MFS general substrate transporter"/>
    <property type="match status" value="1"/>
</dbReference>
<feature type="transmembrane region" description="Helical" evidence="8">
    <location>
        <begin position="321"/>
        <end position="343"/>
    </location>
</feature>
<name>A0A934I0P5_9CORY</name>
<feature type="transmembrane region" description="Helical" evidence="8">
    <location>
        <begin position="12"/>
        <end position="30"/>
    </location>
</feature>
<keyword evidence="5 8" id="KW-1133">Transmembrane helix</keyword>
<evidence type="ECO:0000313" key="11">
    <source>
        <dbReference type="Proteomes" id="UP000645966"/>
    </source>
</evidence>
<feature type="domain" description="Major facilitator superfamily (MFS) profile" evidence="9">
    <location>
        <begin position="17"/>
        <end position="443"/>
    </location>
</feature>
<dbReference type="EMBL" id="JAEIOS010000011">
    <property type="protein sequence ID" value="MBI8989125.1"/>
    <property type="molecule type" value="Genomic_DNA"/>
</dbReference>
<evidence type="ECO:0000256" key="6">
    <source>
        <dbReference type="ARBA" id="ARBA00023136"/>
    </source>
</evidence>
<feature type="transmembrane region" description="Helical" evidence="8">
    <location>
        <begin position="255"/>
        <end position="276"/>
    </location>
</feature>
<sequence length="466" mass="49505">MSFISDLKSAPPVGRAIALTAAALGITYGYDISNIAAALLYLEKDFGLDTTGQATMATAVVIGQIFGAVAGGPLANAIGRKKTMLIVAAGYVVFSVASAFAPTAGILVFLRALLGLTIGLSITVVPVFIAESSPNRIRGGLLTAYQVTTVLGIIVGYLVGWGLSFFESWRWMLGAAAIPAAIVFVALLKISETPQWLVLKGRVSEARAVLLNINPPEEAEEELRSISESVNQNRGGNDFKRLGEMFRGPISRATIFAIALGFFIQITGINATIYYAPRIFEQMGFHGTAQQLLLPAVVQTFGLAAVLVSMVVIDSFGRRKVLLSGIGTMIFADILLVLVYRMSADSSTAFLVLGFIGIVLFTMGFTGGFGAIVWVYAGELFPTRYRALGASLVLTADLIANAIVAQLFPSLLEAVGGAGVFGIFGVLAFVAFIAVFRYAPETKGRKLEDIQSYWENGAKWDGPVKA</sequence>
<feature type="transmembrane region" description="Helical" evidence="8">
    <location>
        <begin position="296"/>
        <end position="314"/>
    </location>
</feature>
<keyword evidence="6 8" id="KW-0472">Membrane</keyword>
<dbReference type="InterPro" id="IPR050814">
    <property type="entry name" value="Myo-inositol_Transporter"/>
</dbReference>
<dbReference type="PROSITE" id="PS50850">
    <property type="entry name" value="MFS"/>
    <property type="match status" value="1"/>
</dbReference>
<reference evidence="10" key="1">
    <citation type="submission" date="2020-12" db="EMBL/GenBank/DDBJ databases">
        <title>Genome public.</title>
        <authorList>
            <person name="Sun Q."/>
        </authorList>
    </citation>
    <scope>NUCLEOTIDE SEQUENCE</scope>
    <source>
        <strain evidence="10">CCM 8863</strain>
    </source>
</reference>
<gene>
    <name evidence="10" type="ORF">JDV75_05045</name>
</gene>
<dbReference type="PROSITE" id="PS00216">
    <property type="entry name" value="SUGAR_TRANSPORT_1"/>
    <property type="match status" value="1"/>
</dbReference>
<evidence type="ECO:0000259" key="9">
    <source>
        <dbReference type="PROSITE" id="PS50850"/>
    </source>
</evidence>
<keyword evidence="4 8" id="KW-0812">Transmembrane</keyword>
<keyword evidence="3 7" id="KW-0813">Transport</keyword>
<dbReference type="Pfam" id="PF00083">
    <property type="entry name" value="Sugar_tr"/>
    <property type="match status" value="1"/>
</dbReference>
<feature type="transmembrane region" description="Helical" evidence="8">
    <location>
        <begin position="83"/>
        <end position="102"/>
    </location>
</feature>
<comment type="subcellular location">
    <subcellularLocation>
        <location evidence="1">Cell membrane</location>
        <topology evidence="1">Multi-pass membrane protein</topology>
    </subcellularLocation>
</comment>
<feature type="transmembrane region" description="Helical" evidence="8">
    <location>
        <begin position="169"/>
        <end position="190"/>
    </location>
</feature>
<dbReference type="RefSeq" id="WP_198738140.1">
    <property type="nucleotide sequence ID" value="NZ_JAEIOS010000011.1"/>
</dbReference>
<evidence type="ECO:0000256" key="5">
    <source>
        <dbReference type="ARBA" id="ARBA00022989"/>
    </source>
</evidence>
<evidence type="ECO:0000256" key="1">
    <source>
        <dbReference type="ARBA" id="ARBA00004651"/>
    </source>
</evidence>
<evidence type="ECO:0000313" key="10">
    <source>
        <dbReference type="EMBL" id="MBI8989125.1"/>
    </source>
</evidence>
<dbReference type="GO" id="GO:0005886">
    <property type="term" value="C:plasma membrane"/>
    <property type="evidence" value="ECO:0007669"/>
    <property type="project" value="UniProtKB-SubCell"/>
</dbReference>
<dbReference type="InterPro" id="IPR005829">
    <property type="entry name" value="Sugar_transporter_CS"/>
</dbReference>
<organism evidence="10 11">
    <name type="scientific">Corynebacterium meridianum</name>
    <dbReference type="NCBI Taxonomy" id="2765363"/>
    <lineage>
        <taxon>Bacteria</taxon>
        <taxon>Bacillati</taxon>
        <taxon>Actinomycetota</taxon>
        <taxon>Actinomycetes</taxon>
        <taxon>Mycobacteriales</taxon>
        <taxon>Corynebacteriaceae</taxon>
        <taxon>Corynebacterium</taxon>
    </lineage>
</organism>
<keyword evidence="11" id="KW-1185">Reference proteome</keyword>
<dbReference type="InterPro" id="IPR020846">
    <property type="entry name" value="MFS_dom"/>
</dbReference>
<dbReference type="InterPro" id="IPR003663">
    <property type="entry name" value="Sugar/inositol_transpt"/>
</dbReference>
<feature type="transmembrane region" description="Helical" evidence="8">
    <location>
        <begin position="50"/>
        <end position="71"/>
    </location>
</feature>
<evidence type="ECO:0000256" key="4">
    <source>
        <dbReference type="ARBA" id="ARBA00022692"/>
    </source>
</evidence>
<evidence type="ECO:0000256" key="2">
    <source>
        <dbReference type="ARBA" id="ARBA00010992"/>
    </source>
</evidence>
<evidence type="ECO:0000256" key="7">
    <source>
        <dbReference type="RuleBase" id="RU003346"/>
    </source>
</evidence>
<dbReference type="PROSITE" id="PS00217">
    <property type="entry name" value="SUGAR_TRANSPORT_2"/>
    <property type="match status" value="1"/>
</dbReference>
<dbReference type="PANTHER" id="PTHR48020:SF12">
    <property type="entry name" value="PROTON MYO-INOSITOL COTRANSPORTER"/>
    <property type="match status" value="1"/>
</dbReference>
<protein>
    <submittedName>
        <fullName evidence="10">Sugar porter family MFS transporter</fullName>
    </submittedName>
</protein>
<dbReference type="InterPro" id="IPR036259">
    <property type="entry name" value="MFS_trans_sf"/>
</dbReference>
<dbReference type="PRINTS" id="PR00171">
    <property type="entry name" value="SUGRTRNSPORT"/>
</dbReference>
<feature type="transmembrane region" description="Helical" evidence="8">
    <location>
        <begin position="142"/>
        <end position="163"/>
    </location>
</feature>
<feature type="transmembrane region" description="Helical" evidence="8">
    <location>
        <begin position="388"/>
        <end position="408"/>
    </location>
</feature>
<evidence type="ECO:0000256" key="3">
    <source>
        <dbReference type="ARBA" id="ARBA00022448"/>
    </source>
</evidence>
<dbReference type="GO" id="GO:0022857">
    <property type="term" value="F:transmembrane transporter activity"/>
    <property type="evidence" value="ECO:0007669"/>
    <property type="project" value="InterPro"/>
</dbReference>
<comment type="similarity">
    <text evidence="2 7">Belongs to the major facilitator superfamily. Sugar transporter (TC 2.A.1.1) family.</text>
</comment>
<dbReference type="Gene3D" id="1.20.1250.20">
    <property type="entry name" value="MFS general substrate transporter like domains"/>
    <property type="match status" value="1"/>
</dbReference>
<dbReference type="NCBIfam" id="TIGR00879">
    <property type="entry name" value="SP"/>
    <property type="match status" value="1"/>
</dbReference>
<proteinExistence type="inferred from homology"/>
<feature type="transmembrane region" description="Helical" evidence="8">
    <location>
        <begin position="414"/>
        <end position="436"/>
    </location>
</feature>
<feature type="transmembrane region" description="Helical" evidence="8">
    <location>
        <begin position="349"/>
        <end position="376"/>
    </location>
</feature>
<comment type="caution">
    <text evidence="10">The sequence shown here is derived from an EMBL/GenBank/DDBJ whole genome shotgun (WGS) entry which is preliminary data.</text>
</comment>
<dbReference type="InterPro" id="IPR005828">
    <property type="entry name" value="MFS_sugar_transport-like"/>
</dbReference>
<dbReference type="AlphaFoldDB" id="A0A934I0P5"/>
<feature type="transmembrane region" description="Helical" evidence="8">
    <location>
        <begin position="108"/>
        <end position="130"/>
    </location>
</feature>
<dbReference type="PANTHER" id="PTHR48020">
    <property type="entry name" value="PROTON MYO-INOSITOL COTRANSPORTER"/>
    <property type="match status" value="1"/>
</dbReference>